<organism evidence="1 2">
    <name type="scientific">Bradyrhizobium canariense</name>
    <dbReference type="NCBI Taxonomy" id="255045"/>
    <lineage>
        <taxon>Bacteria</taxon>
        <taxon>Pseudomonadati</taxon>
        <taxon>Pseudomonadota</taxon>
        <taxon>Alphaproteobacteria</taxon>
        <taxon>Hyphomicrobiales</taxon>
        <taxon>Nitrobacteraceae</taxon>
        <taxon>Bradyrhizobium</taxon>
    </lineage>
</organism>
<proteinExistence type="predicted"/>
<keyword evidence="2" id="KW-1185">Reference proteome</keyword>
<accession>A0A1H1YWV4</accession>
<dbReference type="PANTHER" id="PTHR35271:SF1">
    <property type="entry name" value="ABC TRANSPORTER, SUBSTRATE-BINDING LIPOPROTEIN"/>
    <property type="match status" value="1"/>
</dbReference>
<dbReference type="Pfam" id="PF04392">
    <property type="entry name" value="ABC_sub_bind"/>
    <property type="match status" value="1"/>
</dbReference>
<evidence type="ECO:0000313" key="2">
    <source>
        <dbReference type="Proteomes" id="UP000243904"/>
    </source>
</evidence>
<reference evidence="2" key="1">
    <citation type="submission" date="2016-10" db="EMBL/GenBank/DDBJ databases">
        <authorList>
            <person name="Varghese N."/>
            <person name="Submissions S."/>
        </authorList>
    </citation>
    <scope>NUCLEOTIDE SEQUENCE [LARGE SCALE GENOMIC DNA]</scope>
    <source>
        <strain evidence="2">GAS369</strain>
    </source>
</reference>
<dbReference type="InterPro" id="IPR028082">
    <property type="entry name" value="Peripla_BP_I"/>
</dbReference>
<name>A0A1H1YWV4_9BRAD</name>
<dbReference type="EMBL" id="LT629750">
    <property type="protein sequence ID" value="SDT25920.1"/>
    <property type="molecule type" value="Genomic_DNA"/>
</dbReference>
<dbReference type="Proteomes" id="UP000243904">
    <property type="component" value="Chromosome I"/>
</dbReference>
<dbReference type="InterPro" id="IPR007487">
    <property type="entry name" value="ABC_transpt-TYRBP-like"/>
</dbReference>
<protein>
    <submittedName>
        <fullName evidence="1">Putative ABC transport system substrate-binding protein</fullName>
    </submittedName>
</protein>
<dbReference type="RefSeq" id="WP_146689242.1">
    <property type="nucleotide sequence ID" value="NZ_LT629750.1"/>
</dbReference>
<dbReference type="Gene3D" id="3.40.50.2300">
    <property type="match status" value="2"/>
</dbReference>
<sequence>MKRREFITILGAGLAGAPLAGHAQADRMRRLGVLMSTNQSDPVAQARVAAFRDGLAQLGWNEGRNLAIEWRWSGGDLARTREYAAELVSLAPDVLLSNGTPATAALKQATTTIPIVFAVVNDPVAQGFIANMARPGGNITGFSFLEYSMVGKSLEMLKQIAPKSTHVAVLFNPDTYPYYEIHLKSFEAVAKQLSLDLSAAPARNATEVDNAIAKLGREPGSTLLVTPDPFMLVHRDVVIRAAAKHRVPASYSYRQNVKEGGLTSYGADATDIFFRSASYIDRILKGASPGDLPAQAPVKFEIAINVKTAKALGLDIPTDLLVLADEVIE</sequence>
<dbReference type="AlphaFoldDB" id="A0A1H1YWV4"/>
<dbReference type="CDD" id="cd06325">
    <property type="entry name" value="PBP1_ABC_unchar_transporter"/>
    <property type="match status" value="1"/>
</dbReference>
<gene>
    <name evidence="1" type="ORF">SAMN05444158_5064</name>
</gene>
<dbReference type="SUPFAM" id="SSF53822">
    <property type="entry name" value="Periplasmic binding protein-like I"/>
    <property type="match status" value="1"/>
</dbReference>
<evidence type="ECO:0000313" key="1">
    <source>
        <dbReference type="EMBL" id="SDT25920.1"/>
    </source>
</evidence>
<dbReference type="PANTHER" id="PTHR35271">
    <property type="entry name" value="ABC TRANSPORTER, SUBSTRATE-BINDING LIPOPROTEIN-RELATED"/>
    <property type="match status" value="1"/>
</dbReference>